<feature type="region of interest" description="Disordered" evidence="4">
    <location>
        <begin position="1136"/>
        <end position="1172"/>
    </location>
</feature>
<dbReference type="InterPro" id="IPR051685">
    <property type="entry name" value="Ycf3/AcsC/BcsC/TPR_MFPF"/>
</dbReference>
<evidence type="ECO:0000313" key="5">
    <source>
        <dbReference type="EMBL" id="GCE24774.1"/>
    </source>
</evidence>
<dbReference type="InterPro" id="IPR019734">
    <property type="entry name" value="TPR_rpt"/>
</dbReference>
<feature type="region of interest" description="Disordered" evidence="4">
    <location>
        <begin position="391"/>
        <end position="554"/>
    </location>
</feature>
<dbReference type="Pfam" id="PF14559">
    <property type="entry name" value="TPR_19"/>
    <property type="match status" value="1"/>
</dbReference>
<accession>A0A402B098</accession>
<feature type="region of interest" description="Disordered" evidence="4">
    <location>
        <begin position="914"/>
        <end position="1082"/>
    </location>
</feature>
<dbReference type="PROSITE" id="PS50005">
    <property type="entry name" value="TPR"/>
    <property type="match status" value="3"/>
</dbReference>
<feature type="compositionally biased region" description="Polar residues" evidence="4">
    <location>
        <begin position="674"/>
        <end position="718"/>
    </location>
</feature>
<feature type="compositionally biased region" description="Polar residues" evidence="4">
    <location>
        <begin position="733"/>
        <end position="756"/>
    </location>
</feature>
<dbReference type="Proteomes" id="UP000287171">
    <property type="component" value="Unassembled WGS sequence"/>
</dbReference>
<dbReference type="Pfam" id="PF13432">
    <property type="entry name" value="TPR_16"/>
    <property type="match status" value="1"/>
</dbReference>
<feature type="compositionally biased region" description="Acidic residues" evidence="4">
    <location>
        <begin position="542"/>
        <end position="551"/>
    </location>
</feature>
<dbReference type="PANTHER" id="PTHR44943">
    <property type="entry name" value="CELLULOSE SYNTHASE OPERON PROTEIN C"/>
    <property type="match status" value="1"/>
</dbReference>
<feature type="compositionally biased region" description="Polar residues" evidence="4">
    <location>
        <begin position="363"/>
        <end position="372"/>
    </location>
</feature>
<feature type="region of interest" description="Disordered" evidence="4">
    <location>
        <begin position="870"/>
        <end position="899"/>
    </location>
</feature>
<evidence type="ECO:0000256" key="3">
    <source>
        <dbReference type="PROSITE-ProRule" id="PRU00339"/>
    </source>
</evidence>
<feature type="compositionally biased region" description="Polar residues" evidence="4">
    <location>
        <begin position="421"/>
        <end position="446"/>
    </location>
</feature>
<feature type="compositionally biased region" description="Polar residues" evidence="4">
    <location>
        <begin position="585"/>
        <end position="620"/>
    </location>
</feature>
<feature type="compositionally biased region" description="Low complexity" evidence="4">
    <location>
        <begin position="336"/>
        <end position="355"/>
    </location>
</feature>
<evidence type="ECO:0000256" key="2">
    <source>
        <dbReference type="ARBA" id="ARBA00022803"/>
    </source>
</evidence>
<feature type="repeat" description="TPR" evidence="3">
    <location>
        <begin position="40"/>
        <end position="73"/>
    </location>
</feature>
<feature type="compositionally biased region" description="Low complexity" evidence="4">
    <location>
        <begin position="757"/>
        <end position="769"/>
    </location>
</feature>
<name>A0A402B098_9CHLR</name>
<dbReference type="Gene3D" id="1.25.40.10">
    <property type="entry name" value="Tetratricopeptide repeat domain"/>
    <property type="match status" value="2"/>
</dbReference>
<feature type="compositionally biased region" description="Basic and acidic residues" evidence="4">
    <location>
        <begin position="309"/>
        <end position="319"/>
    </location>
</feature>
<feature type="compositionally biased region" description="Polar residues" evidence="4">
    <location>
        <begin position="870"/>
        <end position="883"/>
    </location>
</feature>
<proteinExistence type="predicted"/>
<sequence>MAQITLRNYLQETEDAISSKRVDEALASCQYVLAFFPESLEAQRLLGEVYLAQDKLEDAQQSFDWILTNDPENVIAYCSRALVSERMSDYDTALDCYQQAYELSRGNGQIRQAFNHLSEKVGQPGFMFSRAGLARLYMRGDLLAQASQEWDTVLAISPDRLDARTGLLEVYWRQGLYDRAAQIAEQILHDVPGCLKALLILAFVTAPQDMFRSKELIKRVEALDPDLVMAHDLFADHLTRSPNDPFLKLLRKSPATLGTAEQATKVASSQNSGVLNQLNAAGAPISADALSSWGSNAGWNNDETLLKSRSNEPAAKDSKPSWMSEGLTPGDAGMVSSTDARSSSWSSDSWRAAESGLNEPAQGVSNGTSNQSEPWQLLQNALNSISPDVVRQASDPGLANANPTSWSGTDNFVLPSHEPENSVQSPSGAGLASNDSSEQFNDQSWSFDIPEQTKDNSATPDWLSQLTNNEKQPLQDQSPVEQPATLPDPFTISPVSQAPVQQPISQVPIQPPVQQPTLPEPEKPEPEVMPDWARMMQSDGDGNSDDADEESFFGPDWLKSLGAASLDGTGEFFKLTEESEPLAQQKASGASWEQSQTTPEQPKTSSGTAWEQSAQPSGAQQKVDDVAWEQLQTTPEQPKASSGTSWSQPAEKSEQPKAQAFYDPSWLLEPAPQSAKNSVSAWEQPQAEENATNSPAWTQPGDQQPQQELTPSVTNQADQENDPWLAWQAAYAQPQQNVSPSWTDLPQQQQESQDYWSSSSQANANAGNSEQPSWMQQLSESSSTSSSNQEYDDWAASLATPSSQQSEPAWNDNASSVQEPEVLAQPEQPQFNQALPIDVPPTADDPWAKLNQQLQSQAIDYDWLAQLAGNNQSGTESVQNAPSTEAAMPQADNQQEKAEQNLLTTLEDLEQKLLSRGFTPLEPNSLADIAQAQEQSFVPEAETKQATESGVGPEPSLSSALAELGNFFPHPATPTGQAAEQPQSQATTSNAEEQPVAEPAWLAALSTVPAARATEEPQSRGVEASPEQQPVVEPSWLAALSPVPSVPATSDTGRQATESAMAEGPVEQPVAQVPIKGPEPENIPAELPAQVEPTFSASNKMAAVPPQVPAARANPLLDNELETTMRRPAVRLQPMQQRTTVARDPGVAAVNRSRNGERASQRQADTGSNVSQRERLLRGYQAQLIGDFDNAMQEYRIIIRNAPELLGEVVSNVRALLKLAPNYSAGYRVLGDAYMRQGEYLQAMEAYNKALTMAKKSKG</sequence>
<reference evidence="6" key="1">
    <citation type="submission" date="2018-12" db="EMBL/GenBank/DDBJ databases">
        <title>Tengunoibacter tsumagoiensis gen. nov., sp. nov., Dictyobacter kobayashii sp. nov., D. alpinus sp. nov., and D. joshuensis sp. nov. and description of Dictyobacteraceae fam. nov. within the order Ktedonobacterales isolated from Tengu-no-mugimeshi.</title>
        <authorList>
            <person name="Wang C.M."/>
            <person name="Zheng Y."/>
            <person name="Sakai Y."/>
            <person name="Toyoda A."/>
            <person name="Minakuchi Y."/>
            <person name="Abe K."/>
            <person name="Yokota A."/>
            <person name="Yabe S."/>
        </authorList>
    </citation>
    <scope>NUCLEOTIDE SEQUENCE [LARGE SCALE GENOMIC DNA]</scope>
    <source>
        <strain evidence="6">Uno16</strain>
    </source>
</reference>
<evidence type="ECO:0000256" key="4">
    <source>
        <dbReference type="SAM" id="MobiDB-lite"/>
    </source>
</evidence>
<feature type="compositionally biased region" description="Polar residues" evidence="4">
    <location>
        <begin position="401"/>
        <end position="410"/>
    </location>
</feature>
<feature type="compositionally biased region" description="Polar residues" evidence="4">
    <location>
        <begin position="1047"/>
        <end position="1058"/>
    </location>
</feature>
<keyword evidence="1" id="KW-0677">Repeat</keyword>
<dbReference type="SUPFAM" id="SSF48452">
    <property type="entry name" value="TPR-like"/>
    <property type="match status" value="3"/>
</dbReference>
<dbReference type="SMART" id="SM00028">
    <property type="entry name" value="TPR"/>
    <property type="match status" value="4"/>
</dbReference>
<feature type="compositionally biased region" description="Polar residues" evidence="4">
    <location>
        <begin position="974"/>
        <end position="992"/>
    </location>
</feature>
<feature type="compositionally biased region" description="Polar residues" evidence="4">
    <location>
        <begin position="1161"/>
        <end position="1171"/>
    </location>
</feature>
<evidence type="ECO:0008006" key="7">
    <source>
        <dbReference type="Google" id="ProtNLM"/>
    </source>
</evidence>
<feature type="compositionally biased region" description="Polar residues" evidence="4">
    <location>
        <begin position="455"/>
        <end position="480"/>
    </location>
</feature>
<organism evidence="5 6">
    <name type="scientific">Dictyobacter alpinus</name>
    <dbReference type="NCBI Taxonomy" id="2014873"/>
    <lineage>
        <taxon>Bacteria</taxon>
        <taxon>Bacillati</taxon>
        <taxon>Chloroflexota</taxon>
        <taxon>Ktedonobacteria</taxon>
        <taxon>Ktedonobacterales</taxon>
        <taxon>Dictyobacteraceae</taxon>
        <taxon>Dictyobacter</taxon>
    </lineage>
</organism>
<dbReference type="InterPro" id="IPR011990">
    <property type="entry name" value="TPR-like_helical_dom_sf"/>
</dbReference>
<comment type="caution">
    <text evidence="5">The sequence shown here is derived from an EMBL/GenBank/DDBJ whole genome shotgun (WGS) entry which is preliminary data.</text>
</comment>
<feature type="region of interest" description="Disordered" evidence="4">
    <location>
        <begin position="309"/>
        <end position="372"/>
    </location>
</feature>
<feature type="repeat" description="TPR" evidence="3">
    <location>
        <begin position="1224"/>
        <end position="1257"/>
    </location>
</feature>
<feature type="compositionally biased region" description="Low complexity" evidence="4">
    <location>
        <begin position="492"/>
        <end position="508"/>
    </location>
</feature>
<keyword evidence="6" id="KW-1185">Reference proteome</keyword>
<feature type="repeat" description="TPR" evidence="3">
    <location>
        <begin position="74"/>
        <end position="107"/>
    </location>
</feature>
<evidence type="ECO:0000256" key="1">
    <source>
        <dbReference type="ARBA" id="ARBA00022737"/>
    </source>
</evidence>
<feature type="region of interest" description="Disordered" evidence="4">
    <location>
        <begin position="572"/>
        <end position="846"/>
    </location>
</feature>
<protein>
    <recommendedName>
        <fullName evidence="7">Bacterial transcriptional activator domain-containing protein</fullName>
    </recommendedName>
</protein>
<gene>
    <name evidence="5" type="ORF">KDA_02580</name>
</gene>
<dbReference type="EMBL" id="BIFT01000001">
    <property type="protein sequence ID" value="GCE24774.1"/>
    <property type="molecule type" value="Genomic_DNA"/>
</dbReference>
<keyword evidence="2 3" id="KW-0802">TPR repeat</keyword>
<feature type="compositionally biased region" description="Polar residues" evidence="4">
    <location>
        <begin position="799"/>
        <end position="818"/>
    </location>
</feature>
<feature type="compositionally biased region" description="Polar residues" evidence="4">
    <location>
        <begin position="630"/>
        <end position="650"/>
    </location>
</feature>
<dbReference type="RefSeq" id="WP_161981852.1">
    <property type="nucleotide sequence ID" value="NZ_BIFT01000001.1"/>
</dbReference>
<dbReference type="PANTHER" id="PTHR44943:SF8">
    <property type="entry name" value="TPR REPEAT-CONTAINING PROTEIN MJ0263"/>
    <property type="match status" value="1"/>
</dbReference>
<evidence type="ECO:0000313" key="6">
    <source>
        <dbReference type="Proteomes" id="UP000287171"/>
    </source>
</evidence>
<dbReference type="AlphaFoldDB" id="A0A402B098"/>
<dbReference type="Pfam" id="PF13181">
    <property type="entry name" value="TPR_8"/>
    <property type="match status" value="2"/>
</dbReference>